<name>L8EA54_HUMAN</name>
<reference evidence="1" key="1">
    <citation type="journal article" date="2013" name="PLoS ONE">
        <title>Direct detection of alternative open reading frames translation products in human significantly expands the proteome.</title>
        <authorList>
            <person name="Vanderperre B."/>
            <person name="Lucier J.-F."/>
            <person name="Motard J."/>
            <person name="Tremblay G."/>
            <person name="Vanderperre S."/>
            <person name="Wisztorski M."/>
            <person name="Salzet M."/>
            <person name="Boisvert F.-M."/>
            <person name="Roucou X."/>
        </authorList>
    </citation>
    <scope>NUCLEOTIDE SEQUENCE</scope>
</reference>
<evidence type="ECO:0000313" key="1">
    <source>
        <dbReference type="EMBL" id="CCQ43626.1"/>
    </source>
</evidence>
<accession>L8EA54</accession>
<dbReference type="OrthoDB" id="192544at2759"/>
<dbReference type="AlphaFoldDB" id="L8EA54"/>
<sequence length="76" mass="7570">MPCSSSPSMPSSGWCFCMGTSVSAIRRCSWPSVCSGPPCVPPSSPSTSEILPAPTAWGPCPSGFSTAAPSACSSSP</sequence>
<organism evidence="1">
    <name type="scientific">Homo sapiens</name>
    <name type="common">Human</name>
    <dbReference type="NCBI Taxonomy" id="9606"/>
    <lineage>
        <taxon>Eukaryota</taxon>
        <taxon>Metazoa</taxon>
        <taxon>Chordata</taxon>
        <taxon>Craniata</taxon>
        <taxon>Vertebrata</taxon>
        <taxon>Euteleostomi</taxon>
        <taxon>Mammalia</taxon>
        <taxon>Eutheria</taxon>
        <taxon>Euarchontoglires</taxon>
        <taxon>Primates</taxon>
        <taxon>Haplorrhini</taxon>
        <taxon>Catarrhini</taxon>
        <taxon>Hominidae</taxon>
        <taxon>Homo</taxon>
    </lineage>
</organism>
<protein>
    <submittedName>
        <fullName evidence="1">Alternative protein GPR137</fullName>
    </submittedName>
</protein>
<gene>
    <name evidence="1" type="primary">GPR137</name>
</gene>
<dbReference type="EMBL" id="HF584129">
    <property type="protein sequence ID" value="CCQ43626.1"/>
    <property type="molecule type" value="Genomic_DNA"/>
</dbReference>
<proteinExistence type="predicted"/>
<dbReference type="ChiTaRS" id="GPR137">
    <property type="organism name" value="human"/>
</dbReference>